<comment type="caution">
    <text evidence="1">The sequence shown here is derived from an EMBL/GenBank/DDBJ whole genome shotgun (WGS) entry which is preliminary data.</text>
</comment>
<proteinExistence type="predicted"/>
<dbReference type="Proteomes" id="UP000629025">
    <property type="component" value="Unassembled WGS sequence"/>
</dbReference>
<protein>
    <submittedName>
        <fullName evidence="1">Uncharacterized protein</fullName>
    </submittedName>
</protein>
<name>A0ABQ1KN25_9GAMM</name>
<sequence>MHELNLDELSALLAVFARAGVQDGGDTEGQLLARIRQLHAEREEMESMDFDDCLGGACKL</sequence>
<dbReference type="RefSeq" id="WP_188749278.1">
    <property type="nucleotide sequence ID" value="NZ_BMIJ01000005.1"/>
</dbReference>
<keyword evidence="2" id="KW-1185">Reference proteome</keyword>
<organism evidence="1 2">
    <name type="scientific">Marinobacterium zhoushanense</name>
    <dbReference type="NCBI Taxonomy" id="1679163"/>
    <lineage>
        <taxon>Bacteria</taxon>
        <taxon>Pseudomonadati</taxon>
        <taxon>Pseudomonadota</taxon>
        <taxon>Gammaproteobacteria</taxon>
        <taxon>Oceanospirillales</taxon>
        <taxon>Oceanospirillaceae</taxon>
        <taxon>Marinobacterium</taxon>
    </lineage>
</organism>
<gene>
    <name evidence="1" type="ORF">GCM10011352_27540</name>
</gene>
<reference evidence="2" key="1">
    <citation type="journal article" date="2019" name="Int. J. Syst. Evol. Microbiol.">
        <title>The Global Catalogue of Microorganisms (GCM) 10K type strain sequencing project: providing services to taxonomists for standard genome sequencing and annotation.</title>
        <authorList>
            <consortium name="The Broad Institute Genomics Platform"/>
            <consortium name="The Broad Institute Genome Sequencing Center for Infectious Disease"/>
            <person name="Wu L."/>
            <person name="Ma J."/>
        </authorList>
    </citation>
    <scope>NUCLEOTIDE SEQUENCE [LARGE SCALE GENOMIC DNA]</scope>
    <source>
        <strain evidence="2">CGMCC 1.15341</strain>
    </source>
</reference>
<dbReference type="EMBL" id="BMIJ01000005">
    <property type="protein sequence ID" value="GGB99803.1"/>
    <property type="molecule type" value="Genomic_DNA"/>
</dbReference>
<evidence type="ECO:0000313" key="2">
    <source>
        <dbReference type="Proteomes" id="UP000629025"/>
    </source>
</evidence>
<accession>A0ABQ1KN25</accession>
<evidence type="ECO:0000313" key="1">
    <source>
        <dbReference type="EMBL" id="GGB99803.1"/>
    </source>
</evidence>